<reference evidence="2" key="1">
    <citation type="journal article" date="2014" name="Int. J. Syst. Evol. Microbiol.">
        <title>Complete genome sequence of Corynebacterium casei LMG S-19264T (=DSM 44701T), isolated from a smear-ripened cheese.</title>
        <authorList>
            <consortium name="US DOE Joint Genome Institute (JGI-PGF)"/>
            <person name="Walter F."/>
            <person name="Albersmeier A."/>
            <person name="Kalinowski J."/>
            <person name="Ruckert C."/>
        </authorList>
    </citation>
    <scope>NUCLEOTIDE SEQUENCE</scope>
    <source>
        <strain evidence="2">JCM 4646</strain>
    </source>
</reference>
<protein>
    <submittedName>
        <fullName evidence="2">Uncharacterized protein</fullName>
    </submittedName>
</protein>
<keyword evidence="3" id="KW-1185">Reference proteome</keyword>
<evidence type="ECO:0000313" key="2">
    <source>
        <dbReference type="EMBL" id="GHH70202.1"/>
    </source>
</evidence>
<proteinExistence type="predicted"/>
<dbReference type="Proteomes" id="UP000617734">
    <property type="component" value="Unassembled WGS sequence"/>
</dbReference>
<organism evidence="2 3">
    <name type="scientific">Kitasatospora indigofera</name>
    <dbReference type="NCBI Taxonomy" id="67307"/>
    <lineage>
        <taxon>Bacteria</taxon>
        <taxon>Bacillati</taxon>
        <taxon>Actinomycetota</taxon>
        <taxon>Actinomycetes</taxon>
        <taxon>Kitasatosporales</taxon>
        <taxon>Streptomycetaceae</taxon>
        <taxon>Kitasatospora</taxon>
    </lineage>
</organism>
<name>A0A919FPT9_9ACTN</name>
<gene>
    <name evidence="2" type="ORF">GCM10018781_29760</name>
</gene>
<comment type="caution">
    <text evidence="2">The sequence shown here is derived from an EMBL/GenBank/DDBJ whole genome shotgun (WGS) entry which is preliminary data.</text>
</comment>
<feature type="region of interest" description="Disordered" evidence="1">
    <location>
        <begin position="1"/>
        <end position="58"/>
    </location>
</feature>
<dbReference type="EMBL" id="BNBO01000013">
    <property type="protein sequence ID" value="GHH70202.1"/>
    <property type="molecule type" value="Genomic_DNA"/>
</dbReference>
<dbReference type="AlphaFoldDB" id="A0A919FPT9"/>
<evidence type="ECO:0000313" key="3">
    <source>
        <dbReference type="Proteomes" id="UP000617734"/>
    </source>
</evidence>
<sequence>MAAETEAIIRGPPGPESGCAPPTAPRPPEGAAAGARGPREGRAAGPGSPPEESDPAHG</sequence>
<evidence type="ECO:0000256" key="1">
    <source>
        <dbReference type="SAM" id="MobiDB-lite"/>
    </source>
</evidence>
<accession>A0A919FPT9</accession>
<reference evidence="2" key="2">
    <citation type="submission" date="2020-09" db="EMBL/GenBank/DDBJ databases">
        <authorList>
            <person name="Sun Q."/>
            <person name="Ohkuma M."/>
        </authorList>
    </citation>
    <scope>NUCLEOTIDE SEQUENCE</scope>
    <source>
        <strain evidence="2">JCM 4646</strain>
    </source>
</reference>